<evidence type="ECO:0000313" key="2">
    <source>
        <dbReference type="EMBL" id="RJG22521.1"/>
    </source>
</evidence>
<dbReference type="EMBL" id="QYUP01000058">
    <property type="protein sequence ID" value="RJG22521.1"/>
    <property type="molecule type" value="Genomic_DNA"/>
</dbReference>
<sequence>MKLLRSLGFAILGIALFDTWLYKDAYNIHDYLSSLNNAPAIFFGATEQVSYVPLYAAVIVATRLTLFALFTAILIKRFSRR</sequence>
<gene>
    <name evidence="2" type="ORF">D3872_05340</name>
</gene>
<keyword evidence="3" id="KW-1185">Reference proteome</keyword>
<evidence type="ECO:0008006" key="4">
    <source>
        <dbReference type="Google" id="ProtNLM"/>
    </source>
</evidence>
<accession>A0A418Y5Y7</accession>
<evidence type="ECO:0000313" key="3">
    <source>
        <dbReference type="Proteomes" id="UP000284006"/>
    </source>
</evidence>
<evidence type="ECO:0000256" key="1">
    <source>
        <dbReference type="SAM" id="Phobius"/>
    </source>
</evidence>
<organism evidence="2 3">
    <name type="scientific">Massilia cavernae</name>
    <dbReference type="NCBI Taxonomy" id="2320864"/>
    <lineage>
        <taxon>Bacteria</taxon>
        <taxon>Pseudomonadati</taxon>
        <taxon>Pseudomonadota</taxon>
        <taxon>Betaproteobacteria</taxon>
        <taxon>Burkholderiales</taxon>
        <taxon>Oxalobacteraceae</taxon>
        <taxon>Telluria group</taxon>
        <taxon>Massilia</taxon>
    </lineage>
</organism>
<name>A0A418Y5Y7_9BURK</name>
<comment type="caution">
    <text evidence="2">The sequence shown here is derived from an EMBL/GenBank/DDBJ whole genome shotgun (WGS) entry which is preliminary data.</text>
</comment>
<feature type="transmembrane region" description="Helical" evidence="1">
    <location>
        <begin position="54"/>
        <end position="75"/>
    </location>
</feature>
<keyword evidence="1" id="KW-0472">Membrane</keyword>
<proteinExistence type="predicted"/>
<dbReference type="Proteomes" id="UP000284006">
    <property type="component" value="Unassembled WGS sequence"/>
</dbReference>
<reference evidence="2 3" key="1">
    <citation type="submission" date="2018-09" db="EMBL/GenBank/DDBJ databases">
        <authorList>
            <person name="Zhu H."/>
        </authorList>
    </citation>
    <scope>NUCLEOTIDE SEQUENCE [LARGE SCALE GENOMIC DNA]</scope>
    <source>
        <strain evidence="2 3">K1S02-61</strain>
    </source>
</reference>
<keyword evidence="1" id="KW-1133">Transmembrane helix</keyword>
<protein>
    <recommendedName>
        <fullName evidence="4">DUF4306 domain-containing protein</fullName>
    </recommendedName>
</protein>
<keyword evidence="1" id="KW-0812">Transmembrane</keyword>
<dbReference type="AlphaFoldDB" id="A0A418Y5Y7"/>